<gene>
    <name evidence="1" type="ORF">CLOSYM_02278</name>
</gene>
<dbReference type="Proteomes" id="UP000016491">
    <property type="component" value="Unassembled WGS sequence"/>
</dbReference>
<dbReference type="EMBL" id="AWSU01000172">
    <property type="protein sequence ID" value="ERI76990.1"/>
    <property type="molecule type" value="Genomic_DNA"/>
</dbReference>
<accession>A0ABC9TXU6</accession>
<name>A0ABC9TXU6_CLOSY</name>
<evidence type="ECO:0000313" key="1">
    <source>
        <dbReference type="EMBL" id="ERI76990.1"/>
    </source>
</evidence>
<organism evidence="1 2">
    <name type="scientific">[Clostridium] symbiosum ATCC 14940</name>
    <dbReference type="NCBI Taxonomy" id="411472"/>
    <lineage>
        <taxon>Bacteria</taxon>
        <taxon>Bacillati</taxon>
        <taxon>Bacillota</taxon>
        <taxon>Clostridia</taxon>
        <taxon>Lachnospirales</taxon>
        <taxon>Lachnospiraceae</taxon>
        <taxon>Otoolea</taxon>
    </lineage>
</organism>
<feature type="non-terminal residue" evidence="1">
    <location>
        <position position="74"/>
    </location>
</feature>
<dbReference type="AlphaFoldDB" id="A0ABC9TXU6"/>
<comment type="caution">
    <text evidence="1">The sequence shown here is derived from an EMBL/GenBank/DDBJ whole genome shotgun (WGS) entry which is preliminary data.</text>
</comment>
<reference evidence="1 2" key="1">
    <citation type="submission" date="2013-07" db="EMBL/GenBank/DDBJ databases">
        <authorList>
            <person name="Weinstock G."/>
            <person name="Sodergren E."/>
            <person name="Wylie T."/>
            <person name="Fulton L."/>
            <person name="Fulton R."/>
            <person name="Fronick C."/>
            <person name="O'Laughlin M."/>
            <person name="Godfrey J."/>
            <person name="Miner T."/>
            <person name="Herter B."/>
            <person name="Appelbaum E."/>
            <person name="Cordes M."/>
            <person name="Lek S."/>
            <person name="Wollam A."/>
            <person name="Pepin K.H."/>
            <person name="Palsikar V.B."/>
            <person name="Mitreva M."/>
            <person name="Wilson R.K."/>
        </authorList>
    </citation>
    <scope>NUCLEOTIDE SEQUENCE [LARGE SCALE GENOMIC DNA]</scope>
    <source>
        <strain evidence="1 2">ATCC 14940</strain>
    </source>
</reference>
<evidence type="ECO:0000313" key="2">
    <source>
        <dbReference type="Proteomes" id="UP000016491"/>
    </source>
</evidence>
<sequence length="74" mass="8883">MTARYEFEEYRLHEMFSDEYVLISPVLTEKVGKAGSFKFDIPINHPSYRSVLPFQTYVTIYKDDIEYWHGRVID</sequence>
<protein>
    <submittedName>
        <fullName evidence="1">Uncharacterized protein</fullName>
    </submittedName>
</protein>
<proteinExistence type="predicted"/>